<keyword evidence="2" id="KW-0472">Membrane</keyword>
<keyword evidence="2" id="KW-0812">Transmembrane</keyword>
<reference evidence="4 5" key="1">
    <citation type="submission" date="2017-10" db="EMBL/GenBank/DDBJ databases">
        <authorList>
            <person name="Banno H."/>
            <person name="Chua N.-H."/>
        </authorList>
    </citation>
    <scope>NUCLEOTIDE SEQUENCE [LARGE SCALE GENOMIC DNA]</scope>
    <source>
        <strain evidence="4">Vibrio tapetis CECT4600</strain>
    </source>
</reference>
<dbReference type="Proteomes" id="UP000235828">
    <property type="component" value="Chromosome B"/>
</dbReference>
<dbReference type="InterPro" id="IPR006143">
    <property type="entry name" value="RND_pump_MFP"/>
</dbReference>
<dbReference type="Pfam" id="PF25973">
    <property type="entry name" value="BSH_CzcB"/>
    <property type="match status" value="1"/>
</dbReference>
<dbReference type="InterPro" id="IPR058647">
    <property type="entry name" value="BSH_CzcB-like"/>
</dbReference>
<dbReference type="PANTHER" id="PTHR30469">
    <property type="entry name" value="MULTIDRUG RESISTANCE PROTEIN MDTA"/>
    <property type="match status" value="1"/>
</dbReference>
<dbReference type="RefSeq" id="WP_102524437.1">
    <property type="nucleotide sequence ID" value="NZ_LT960612.1"/>
</dbReference>
<evidence type="ECO:0000313" key="4">
    <source>
        <dbReference type="EMBL" id="SON52112.1"/>
    </source>
</evidence>
<protein>
    <submittedName>
        <fullName evidence="4">Membrane-fusion protein</fullName>
    </submittedName>
</protein>
<dbReference type="GO" id="GO:1990281">
    <property type="term" value="C:efflux pump complex"/>
    <property type="evidence" value="ECO:0007669"/>
    <property type="project" value="TreeGrafter"/>
</dbReference>
<dbReference type="SUPFAM" id="SSF111369">
    <property type="entry name" value="HlyD-like secretion proteins"/>
    <property type="match status" value="1"/>
</dbReference>
<sequence length="384" mass="42829">MKRKLPIFIGSVIFALAVVTVMVLEPEPTVPKEPQDTLPPVTVQTVQLSNFSPTLSMLGTTSARWISELKAQSSAKIVWLNEELEPGSLIKKGQTLAKLETTHLEAQVAQAHGLVKQAELQLRKEKHEQTVALKMLQGKNSSSYARKEPQIEAANATLTQAKTALLDAKKRLSEAHIRAPFDAIILARNISPAQYVDQGQALFKLASSKSLDVVVPVAEQQWQAISAALHTPSITVKDRQDKQWNASVRHLAPEVDQATRQRQVVLAIKQPFLSNPRLLPNQQVRVDVTLEDQENSLLISSSSITRDSQIWLVDDHDTLVKRSVNLLQRLDDDRVWVQLVTKSNIANMPNQKDVIQDTYQVVMYPLLSMLQGIEVTPVYEGDDE</sequence>
<feature type="domain" description="CzcB-like barrel-sandwich hybrid" evidence="3">
    <location>
        <begin position="86"/>
        <end position="206"/>
    </location>
</feature>
<dbReference type="Gene3D" id="1.10.287.470">
    <property type="entry name" value="Helix hairpin bin"/>
    <property type="match status" value="1"/>
</dbReference>
<proteinExistence type="inferred from homology"/>
<dbReference type="KEGG" id="vta:B0501"/>
<gene>
    <name evidence="4" type="ORF">VTAP4600_B0501</name>
</gene>
<name>A0A2N8ZJQ9_9VIBR</name>
<dbReference type="OrthoDB" id="6382359at2"/>
<dbReference type="NCBIfam" id="TIGR01730">
    <property type="entry name" value="RND_mfp"/>
    <property type="match status" value="1"/>
</dbReference>
<dbReference type="Gene3D" id="2.40.30.170">
    <property type="match status" value="1"/>
</dbReference>
<dbReference type="GO" id="GO:0015562">
    <property type="term" value="F:efflux transmembrane transporter activity"/>
    <property type="evidence" value="ECO:0007669"/>
    <property type="project" value="TreeGrafter"/>
</dbReference>
<evidence type="ECO:0000259" key="3">
    <source>
        <dbReference type="Pfam" id="PF25973"/>
    </source>
</evidence>
<evidence type="ECO:0000256" key="1">
    <source>
        <dbReference type="ARBA" id="ARBA00009477"/>
    </source>
</evidence>
<dbReference type="PANTHER" id="PTHR30469:SF15">
    <property type="entry name" value="HLYD FAMILY OF SECRETION PROTEINS"/>
    <property type="match status" value="1"/>
</dbReference>
<feature type="transmembrane region" description="Helical" evidence="2">
    <location>
        <begin position="7"/>
        <end position="24"/>
    </location>
</feature>
<organism evidence="4 5">
    <name type="scientific">Vibrio tapetis subsp. tapetis</name>
    <dbReference type="NCBI Taxonomy" id="1671868"/>
    <lineage>
        <taxon>Bacteria</taxon>
        <taxon>Pseudomonadati</taxon>
        <taxon>Pseudomonadota</taxon>
        <taxon>Gammaproteobacteria</taxon>
        <taxon>Vibrionales</taxon>
        <taxon>Vibrionaceae</taxon>
        <taxon>Vibrio</taxon>
    </lineage>
</organism>
<keyword evidence="5" id="KW-1185">Reference proteome</keyword>
<dbReference type="Gene3D" id="2.40.50.100">
    <property type="match status" value="1"/>
</dbReference>
<dbReference type="EMBL" id="LT960612">
    <property type="protein sequence ID" value="SON52112.1"/>
    <property type="molecule type" value="Genomic_DNA"/>
</dbReference>
<accession>A0A2N8ZJQ9</accession>
<evidence type="ECO:0000256" key="2">
    <source>
        <dbReference type="SAM" id="Phobius"/>
    </source>
</evidence>
<keyword evidence="2" id="KW-1133">Transmembrane helix</keyword>
<comment type="similarity">
    <text evidence="1">Belongs to the membrane fusion protein (MFP) (TC 8.A.1) family.</text>
</comment>
<evidence type="ECO:0000313" key="5">
    <source>
        <dbReference type="Proteomes" id="UP000235828"/>
    </source>
</evidence>
<dbReference type="AlphaFoldDB" id="A0A2N8ZJQ9"/>